<evidence type="ECO:0000256" key="2">
    <source>
        <dbReference type="SAM" id="MobiDB-lite"/>
    </source>
</evidence>
<feature type="compositionally biased region" description="Low complexity" evidence="2">
    <location>
        <begin position="247"/>
        <end position="261"/>
    </location>
</feature>
<feature type="compositionally biased region" description="Polar residues" evidence="2">
    <location>
        <begin position="630"/>
        <end position="641"/>
    </location>
</feature>
<keyword evidence="4" id="KW-1185">Reference proteome</keyword>
<dbReference type="InParanoid" id="A0A067PM91"/>
<feature type="compositionally biased region" description="Polar residues" evidence="2">
    <location>
        <begin position="455"/>
        <end position="464"/>
    </location>
</feature>
<feature type="region of interest" description="Disordered" evidence="2">
    <location>
        <begin position="366"/>
        <end position="386"/>
    </location>
</feature>
<keyword evidence="1" id="KW-0175">Coiled coil</keyword>
<evidence type="ECO:0000313" key="4">
    <source>
        <dbReference type="Proteomes" id="UP000027265"/>
    </source>
</evidence>
<accession>A0A067PM91</accession>
<feature type="region of interest" description="Disordered" evidence="2">
    <location>
        <begin position="148"/>
        <end position="188"/>
    </location>
</feature>
<feature type="coiled-coil region" evidence="1">
    <location>
        <begin position="7"/>
        <end position="73"/>
    </location>
</feature>
<sequence>MNNDALISQLQSEVQMLRTQRDTFRTDLTKCRREKDSLAIALRSEIQDLAIAKTALQERVEELDMELFDLRGRVNGGLVRRRVELVDRGCQVGTPTLEVVRSRYVESAVQAVGMCVAEMACQTVTIPEIVYSPKRQYVDGAVQVDGTAGLSGPREAADVSMSDVSATDSKELAAPSPTNPSTLSTPPPIAGQVHTRTEVMNRSKNQYVDTAVQVNALPGSSGLRISMNSVPVAGAKEPLARSFRNLSTLPTPASTTSQATPRIARTNEDGIRSTGTVKVSANLSLGSSRNKSSPNQTRGPAADSPNSVLGKVVNSPVPNSNDPSLRQSRSWVTPYRLCRTQPVSSTSTSRGAIIFPAGVSKARKASCTSAPAPPAGNSSVPMDVDSDTNISVSQEHRLSNASAISAQPNSSSAPDTTVAAFRNPPTIDSSTPVIQPKKVNVETNQPPVSPPLSGSRRTQPSDSPSLEVVQNPVENRVSPTQELPSAAGRFVRSKSNCAAPSLEHFARLIPSAQSLSIHQLTAKGDVPFTLVSYHNPYNVDPDSKVKLEDTSDVITSGLTNILSPEPPVKSSPPMPMPIDRQNGVSEPLIANETQEGVAGSSRRRTFIRKRRLPTDTQASSPPPPQKRACITSSVNMSSSDGQSREAPRDAPITSGTPQMLGNEPQPPTGNQRFPELHTLIAASFSRIMAGNDIKLDLWARFATPGDNSHYVSWNLSGMEIWSANAGAGRID</sequence>
<reference evidence="4" key="1">
    <citation type="journal article" date="2014" name="Proc. Natl. Acad. Sci. U.S.A.">
        <title>Extensive sampling of basidiomycete genomes demonstrates inadequacy of the white-rot/brown-rot paradigm for wood decay fungi.</title>
        <authorList>
            <person name="Riley R."/>
            <person name="Salamov A.A."/>
            <person name="Brown D.W."/>
            <person name="Nagy L.G."/>
            <person name="Floudas D."/>
            <person name="Held B.W."/>
            <person name="Levasseur A."/>
            <person name="Lombard V."/>
            <person name="Morin E."/>
            <person name="Otillar R."/>
            <person name="Lindquist E.A."/>
            <person name="Sun H."/>
            <person name="LaButti K.M."/>
            <person name="Schmutz J."/>
            <person name="Jabbour D."/>
            <person name="Luo H."/>
            <person name="Baker S.E."/>
            <person name="Pisabarro A.G."/>
            <person name="Walton J.D."/>
            <person name="Blanchette R.A."/>
            <person name="Henrissat B."/>
            <person name="Martin F."/>
            <person name="Cullen D."/>
            <person name="Hibbett D.S."/>
            <person name="Grigoriev I.V."/>
        </authorList>
    </citation>
    <scope>NUCLEOTIDE SEQUENCE [LARGE SCALE GENOMIC DNA]</scope>
    <source>
        <strain evidence="4">MUCL 33604</strain>
    </source>
</reference>
<feature type="compositionally biased region" description="Basic residues" evidence="2">
    <location>
        <begin position="601"/>
        <end position="611"/>
    </location>
</feature>
<feature type="region of interest" description="Disordered" evidence="2">
    <location>
        <begin position="557"/>
        <end position="672"/>
    </location>
</feature>
<dbReference type="EMBL" id="KL197748">
    <property type="protein sequence ID" value="KDQ51431.1"/>
    <property type="molecule type" value="Genomic_DNA"/>
</dbReference>
<dbReference type="Proteomes" id="UP000027265">
    <property type="component" value="Unassembled WGS sequence"/>
</dbReference>
<protein>
    <submittedName>
        <fullName evidence="3">Uncharacterized protein</fullName>
    </submittedName>
</protein>
<evidence type="ECO:0000313" key="3">
    <source>
        <dbReference type="EMBL" id="KDQ51431.1"/>
    </source>
</evidence>
<feature type="compositionally biased region" description="Polar residues" evidence="2">
    <location>
        <begin position="316"/>
        <end position="328"/>
    </location>
</feature>
<feature type="compositionally biased region" description="Low complexity" evidence="2">
    <location>
        <begin position="175"/>
        <end position="184"/>
    </location>
</feature>
<dbReference type="HOGENOM" id="CLU_379001_0_0_1"/>
<name>A0A067PM91_9AGAM</name>
<feature type="region of interest" description="Disordered" evidence="2">
    <location>
        <begin position="247"/>
        <end position="328"/>
    </location>
</feature>
<feature type="compositionally biased region" description="Polar residues" evidence="2">
    <location>
        <begin position="273"/>
        <end position="298"/>
    </location>
</feature>
<feature type="compositionally biased region" description="Pro residues" evidence="2">
    <location>
        <begin position="564"/>
        <end position="576"/>
    </location>
</feature>
<proteinExistence type="predicted"/>
<gene>
    <name evidence="3" type="ORF">JAAARDRAFT_211067</name>
</gene>
<feature type="region of interest" description="Disordered" evidence="2">
    <location>
        <begin position="401"/>
        <end position="468"/>
    </location>
</feature>
<feature type="compositionally biased region" description="Polar residues" evidence="2">
    <location>
        <begin position="401"/>
        <end position="415"/>
    </location>
</feature>
<dbReference type="AlphaFoldDB" id="A0A067PM91"/>
<evidence type="ECO:0000256" key="1">
    <source>
        <dbReference type="SAM" id="Coils"/>
    </source>
</evidence>
<organism evidence="3 4">
    <name type="scientific">Jaapia argillacea MUCL 33604</name>
    <dbReference type="NCBI Taxonomy" id="933084"/>
    <lineage>
        <taxon>Eukaryota</taxon>
        <taxon>Fungi</taxon>
        <taxon>Dikarya</taxon>
        <taxon>Basidiomycota</taxon>
        <taxon>Agaricomycotina</taxon>
        <taxon>Agaricomycetes</taxon>
        <taxon>Agaricomycetidae</taxon>
        <taxon>Jaapiales</taxon>
        <taxon>Jaapiaceae</taxon>
        <taxon>Jaapia</taxon>
    </lineage>
</organism>